<dbReference type="AlphaFoldDB" id="A0A932MMH1"/>
<dbReference type="SUPFAM" id="SSF53092">
    <property type="entry name" value="Creatinase/prolidase N-terminal domain"/>
    <property type="match status" value="1"/>
</dbReference>
<proteinExistence type="predicted"/>
<dbReference type="SUPFAM" id="SSF55920">
    <property type="entry name" value="Creatinase/aminopeptidase"/>
    <property type="match status" value="1"/>
</dbReference>
<dbReference type="InterPro" id="IPR029149">
    <property type="entry name" value="Creatin/AminoP/Spt16_N"/>
</dbReference>
<dbReference type="PANTHER" id="PTHR46112:SF2">
    <property type="entry name" value="XAA-PRO AMINOPEPTIDASE P-RELATED"/>
    <property type="match status" value="1"/>
</dbReference>
<protein>
    <submittedName>
        <fullName evidence="3">Aminopeptidase P family protein</fullName>
    </submittedName>
</protein>
<keyword evidence="3" id="KW-0645">Protease</keyword>
<name>A0A932MMH1_UNCTE</name>
<evidence type="ECO:0000313" key="4">
    <source>
        <dbReference type="Proteomes" id="UP000782312"/>
    </source>
</evidence>
<dbReference type="InterPro" id="IPR050659">
    <property type="entry name" value="Peptidase_M24B"/>
</dbReference>
<dbReference type="InterPro" id="IPR036005">
    <property type="entry name" value="Creatinase/aminopeptidase-like"/>
</dbReference>
<comment type="caution">
    <text evidence="3">The sequence shown here is derived from an EMBL/GenBank/DDBJ whole genome shotgun (WGS) entry which is preliminary data.</text>
</comment>
<sequence length="396" mass="44268">MAMAKEYPRFSKQEYARRCEEVRGRMRERGLDALVVYGDSGSHGGNHANVKYLSNYQDPISSYVVFPLKGEPALYMSNRLYLPYARQMSVIAETDAVDYDPASKVERRLRELGLERGAIGLVGLRGILQGSLPHGHVVHWEKAFPGASFHEATDLLASVRAVKSKEELRWFRKGAAFTDLAFEALEKKARPGMTEHELAALIAGAYMPRGGGPQLIFVGSTSMARPHLIFPNQFPAHRRTRKGDIVLTELSSDHEMHGGQAHRPIAVGAKPTPIYQKLFDVAAEAYRRILACIRPGATHEDVRRAASIIQEEGFTTFDSTFHGWGLLIEDPRVDIEATLIKRPQNQIVFQEGMLMVVQPNVVTPDAKRGLQVGNLVEITRTGARPLQKYPLKFMRI</sequence>
<evidence type="ECO:0000259" key="1">
    <source>
        <dbReference type="Pfam" id="PF00557"/>
    </source>
</evidence>
<dbReference type="EMBL" id="JACPUR010000019">
    <property type="protein sequence ID" value="MBI3127645.1"/>
    <property type="molecule type" value="Genomic_DNA"/>
</dbReference>
<dbReference type="InterPro" id="IPR000994">
    <property type="entry name" value="Pept_M24"/>
</dbReference>
<feature type="domain" description="Creatinase N-terminal" evidence="2">
    <location>
        <begin position="18"/>
        <end position="162"/>
    </location>
</feature>
<dbReference type="Gene3D" id="3.90.230.10">
    <property type="entry name" value="Creatinase/methionine aminopeptidase superfamily"/>
    <property type="match status" value="1"/>
</dbReference>
<organism evidence="3 4">
    <name type="scientific">Tectimicrobiota bacterium</name>
    <dbReference type="NCBI Taxonomy" id="2528274"/>
    <lineage>
        <taxon>Bacteria</taxon>
        <taxon>Pseudomonadati</taxon>
        <taxon>Nitrospinota/Tectimicrobiota group</taxon>
        <taxon>Candidatus Tectimicrobiota</taxon>
    </lineage>
</organism>
<dbReference type="Pfam" id="PF00557">
    <property type="entry name" value="Peptidase_M24"/>
    <property type="match status" value="1"/>
</dbReference>
<dbReference type="Pfam" id="PF01321">
    <property type="entry name" value="Creatinase_N"/>
    <property type="match status" value="1"/>
</dbReference>
<keyword evidence="3" id="KW-0378">Hydrolase</keyword>
<dbReference type="PANTHER" id="PTHR46112">
    <property type="entry name" value="AMINOPEPTIDASE"/>
    <property type="match status" value="1"/>
</dbReference>
<dbReference type="GO" id="GO:0004177">
    <property type="term" value="F:aminopeptidase activity"/>
    <property type="evidence" value="ECO:0007669"/>
    <property type="project" value="UniProtKB-KW"/>
</dbReference>
<dbReference type="InterPro" id="IPR000587">
    <property type="entry name" value="Creatinase_N"/>
</dbReference>
<evidence type="ECO:0000259" key="2">
    <source>
        <dbReference type="Pfam" id="PF01321"/>
    </source>
</evidence>
<accession>A0A932MMH1</accession>
<dbReference type="Gene3D" id="3.40.350.10">
    <property type="entry name" value="Creatinase/prolidase N-terminal domain"/>
    <property type="match status" value="1"/>
</dbReference>
<dbReference type="CDD" id="cd01066">
    <property type="entry name" value="APP_MetAP"/>
    <property type="match status" value="1"/>
</dbReference>
<keyword evidence="3" id="KW-0031">Aminopeptidase</keyword>
<dbReference type="Proteomes" id="UP000782312">
    <property type="component" value="Unassembled WGS sequence"/>
</dbReference>
<gene>
    <name evidence="3" type="ORF">HYZ11_08595</name>
</gene>
<reference evidence="3" key="1">
    <citation type="submission" date="2020-07" db="EMBL/GenBank/DDBJ databases">
        <title>Huge and variable diversity of episymbiotic CPR bacteria and DPANN archaea in groundwater ecosystems.</title>
        <authorList>
            <person name="He C.Y."/>
            <person name="Keren R."/>
            <person name="Whittaker M."/>
            <person name="Farag I.F."/>
            <person name="Doudna J."/>
            <person name="Cate J.H.D."/>
            <person name="Banfield J.F."/>
        </authorList>
    </citation>
    <scope>NUCLEOTIDE SEQUENCE</scope>
    <source>
        <strain evidence="3">NC_groundwater_763_Ag_S-0.2um_68_21</strain>
    </source>
</reference>
<evidence type="ECO:0000313" key="3">
    <source>
        <dbReference type="EMBL" id="MBI3127645.1"/>
    </source>
</evidence>
<feature type="domain" description="Peptidase M24" evidence="1">
    <location>
        <begin position="171"/>
        <end position="379"/>
    </location>
</feature>